<protein>
    <submittedName>
        <fullName evidence="1">Uncharacterized protein</fullName>
    </submittedName>
</protein>
<dbReference type="AlphaFoldDB" id="A0A075AB83"/>
<accession>A0A075AB83</accession>
<sequence length="76" mass="8831">MWTLETMRIFQVPSFISIGSWSEVRNNSNSEDHYSSDQVLEVPQLTQLDNIELLRRFVGDELNGFASTDFFEKQGE</sequence>
<proteinExistence type="predicted"/>
<evidence type="ECO:0000313" key="2">
    <source>
        <dbReference type="Proteomes" id="UP000054324"/>
    </source>
</evidence>
<name>A0A075AB83_OPIVI</name>
<dbReference type="GeneID" id="20315166"/>
<dbReference type="CTD" id="20315166"/>
<dbReference type="Proteomes" id="UP000054324">
    <property type="component" value="Unassembled WGS sequence"/>
</dbReference>
<evidence type="ECO:0000313" key="1">
    <source>
        <dbReference type="EMBL" id="KER33080.1"/>
    </source>
</evidence>
<dbReference type="RefSeq" id="XP_009163157.1">
    <property type="nucleotide sequence ID" value="XM_009164893.1"/>
</dbReference>
<dbReference type="KEGG" id="ovi:T265_00978"/>
<gene>
    <name evidence="1" type="ORF">T265_00978</name>
</gene>
<keyword evidence="2" id="KW-1185">Reference proteome</keyword>
<reference evidence="1 2" key="1">
    <citation type="submission" date="2013-11" db="EMBL/GenBank/DDBJ databases">
        <title>Opisthorchis viverrini - life in the bile duct.</title>
        <authorList>
            <person name="Young N.D."/>
            <person name="Nagarajan N."/>
            <person name="Lin S.J."/>
            <person name="Korhonen P.K."/>
            <person name="Jex A.R."/>
            <person name="Hall R.S."/>
            <person name="Safavi-Hemami H."/>
            <person name="Kaewkong W."/>
            <person name="Bertrand D."/>
            <person name="Gao S."/>
            <person name="Seet Q."/>
            <person name="Wongkham S."/>
            <person name="Teh B.T."/>
            <person name="Wongkham C."/>
            <person name="Intapan P.M."/>
            <person name="Maleewong W."/>
            <person name="Yang X."/>
            <person name="Hu M."/>
            <person name="Wang Z."/>
            <person name="Hofmann A."/>
            <person name="Sternberg P.W."/>
            <person name="Tan P."/>
            <person name="Wang J."/>
            <person name="Gasser R.B."/>
        </authorList>
    </citation>
    <scope>NUCLEOTIDE SEQUENCE [LARGE SCALE GENOMIC DNA]</scope>
</reference>
<dbReference type="EMBL" id="KL596628">
    <property type="protein sequence ID" value="KER33080.1"/>
    <property type="molecule type" value="Genomic_DNA"/>
</dbReference>
<organism evidence="1 2">
    <name type="scientific">Opisthorchis viverrini</name>
    <name type="common">Southeast Asian liver fluke</name>
    <dbReference type="NCBI Taxonomy" id="6198"/>
    <lineage>
        <taxon>Eukaryota</taxon>
        <taxon>Metazoa</taxon>
        <taxon>Spiralia</taxon>
        <taxon>Lophotrochozoa</taxon>
        <taxon>Platyhelminthes</taxon>
        <taxon>Trematoda</taxon>
        <taxon>Digenea</taxon>
        <taxon>Opisthorchiida</taxon>
        <taxon>Opisthorchiata</taxon>
        <taxon>Opisthorchiidae</taxon>
        <taxon>Opisthorchis</taxon>
    </lineage>
</organism>